<dbReference type="Proteomes" id="UP001476798">
    <property type="component" value="Unassembled WGS sequence"/>
</dbReference>
<gene>
    <name evidence="1" type="ORF">GOODEAATRI_009983</name>
</gene>
<keyword evidence="2" id="KW-1185">Reference proteome</keyword>
<protein>
    <submittedName>
        <fullName evidence="1">Uncharacterized protein</fullName>
    </submittedName>
</protein>
<dbReference type="EMBL" id="JAHRIO010020566">
    <property type="protein sequence ID" value="MEQ2164747.1"/>
    <property type="molecule type" value="Genomic_DNA"/>
</dbReference>
<reference evidence="1 2" key="1">
    <citation type="submission" date="2021-06" db="EMBL/GenBank/DDBJ databases">
        <authorList>
            <person name="Palmer J.M."/>
        </authorList>
    </citation>
    <scope>NUCLEOTIDE SEQUENCE [LARGE SCALE GENOMIC DNA]</scope>
    <source>
        <strain evidence="1 2">GA_2019</strain>
        <tissue evidence="1">Muscle</tissue>
    </source>
</reference>
<organism evidence="1 2">
    <name type="scientific">Goodea atripinnis</name>
    <dbReference type="NCBI Taxonomy" id="208336"/>
    <lineage>
        <taxon>Eukaryota</taxon>
        <taxon>Metazoa</taxon>
        <taxon>Chordata</taxon>
        <taxon>Craniata</taxon>
        <taxon>Vertebrata</taxon>
        <taxon>Euteleostomi</taxon>
        <taxon>Actinopterygii</taxon>
        <taxon>Neopterygii</taxon>
        <taxon>Teleostei</taxon>
        <taxon>Neoteleostei</taxon>
        <taxon>Acanthomorphata</taxon>
        <taxon>Ovalentaria</taxon>
        <taxon>Atherinomorphae</taxon>
        <taxon>Cyprinodontiformes</taxon>
        <taxon>Goodeidae</taxon>
        <taxon>Goodea</taxon>
    </lineage>
</organism>
<name>A0ABV0N030_9TELE</name>
<proteinExistence type="predicted"/>
<comment type="caution">
    <text evidence="1">The sequence shown here is derived from an EMBL/GenBank/DDBJ whole genome shotgun (WGS) entry which is preliminary data.</text>
</comment>
<evidence type="ECO:0000313" key="1">
    <source>
        <dbReference type="EMBL" id="MEQ2164747.1"/>
    </source>
</evidence>
<evidence type="ECO:0000313" key="2">
    <source>
        <dbReference type="Proteomes" id="UP001476798"/>
    </source>
</evidence>
<sequence length="67" mass="7784">MIYPCRVLTEDIFLIATTSFVRTSRAWETQGTAVGSNFKQNMHLTFNVLYINLNKKVSVYNHSIWTI</sequence>
<accession>A0ABV0N030</accession>